<keyword evidence="2" id="KW-1185">Reference proteome</keyword>
<dbReference type="AlphaFoldDB" id="A0A2I0U221"/>
<sequence>MLQHLNVFPVVKGPKLDTALEIGPHQCQVQGDDHLSSPTHHIVPDTGQDAVSLLGHLGMQLAHIQPAVDQHPQVLFCQAALQPLFPKPVALYGLVVTQVQDLALALVEFHPIGLSLSIQPVQVPL</sequence>
<evidence type="ECO:0000313" key="2">
    <source>
        <dbReference type="Proteomes" id="UP000233556"/>
    </source>
</evidence>
<accession>A0A2I0U221</accession>
<gene>
    <name evidence="1" type="ORF">llap_9634</name>
</gene>
<evidence type="ECO:0000313" key="1">
    <source>
        <dbReference type="EMBL" id="PKU40062.1"/>
    </source>
</evidence>
<protein>
    <submittedName>
        <fullName evidence="1">Uncharacterized protein</fullName>
    </submittedName>
</protein>
<reference evidence="2" key="2">
    <citation type="submission" date="2017-12" db="EMBL/GenBank/DDBJ databases">
        <title>Genome sequence of the Bar-tailed Godwit (Limosa lapponica baueri).</title>
        <authorList>
            <person name="Lima N.C.B."/>
            <person name="Parody-Merino A.M."/>
            <person name="Battley P.F."/>
            <person name="Fidler A.E."/>
            <person name="Prosdocimi F."/>
        </authorList>
    </citation>
    <scope>NUCLEOTIDE SEQUENCE [LARGE SCALE GENOMIC DNA]</scope>
</reference>
<dbReference type="EMBL" id="KZ506346">
    <property type="protein sequence ID" value="PKU40062.1"/>
    <property type="molecule type" value="Genomic_DNA"/>
</dbReference>
<organism evidence="1 2">
    <name type="scientific">Limosa lapponica baueri</name>
    <dbReference type="NCBI Taxonomy" id="1758121"/>
    <lineage>
        <taxon>Eukaryota</taxon>
        <taxon>Metazoa</taxon>
        <taxon>Chordata</taxon>
        <taxon>Craniata</taxon>
        <taxon>Vertebrata</taxon>
        <taxon>Euteleostomi</taxon>
        <taxon>Archelosauria</taxon>
        <taxon>Archosauria</taxon>
        <taxon>Dinosauria</taxon>
        <taxon>Saurischia</taxon>
        <taxon>Theropoda</taxon>
        <taxon>Coelurosauria</taxon>
        <taxon>Aves</taxon>
        <taxon>Neognathae</taxon>
        <taxon>Neoaves</taxon>
        <taxon>Charadriiformes</taxon>
        <taxon>Scolopacidae</taxon>
        <taxon>Limosa</taxon>
    </lineage>
</organism>
<dbReference type="Proteomes" id="UP000233556">
    <property type="component" value="Unassembled WGS sequence"/>
</dbReference>
<dbReference type="OrthoDB" id="9220997at2759"/>
<name>A0A2I0U221_LIMLA</name>
<reference evidence="2" key="1">
    <citation type="submission" date="2017-11" db="EMBL/GenBank/DDBJ databases">
        <authorList>
            <person name="Lima N.C."/>
            <person name="Parody-Merino A.M."/>
            <person name="Battley P.F."/>
            <person name="Fidler A.E."/>
            <person name="Prosdocimi F."/>
        </authorList>
    </citation>
    <scope>NUCLEOTIDE SEQUENCE [LARGE SCALE GENOMIC DNA]</scope>
</reference>
<proteinExistence type="predicted"/>